<dbReference type="Gene3D" id="1.10.10.60">
    <property type="entry name" value="Homeodomain-like"/>
    <property type="match status" value="1"/>
</dbReference>
<dbReference type="GO" id="GO:0043565">
    <property type="term" value="F:sequence-specific DNA binding"/>
    <property type="evidence" value="ECO:0007669"/>
    <property type="project" value="InterPro"/>
</dbReference>
<dbReference type="PRINTS" id="PR01590">
    <property type="entry name" value="HTHFIS"/>
</dbReference>
<name>A0A6N8IQ03_9BURK</name>
<dbReference type="Gene3D" id="3.30.450.40">
    <property type="match status" value="1"/>
</dbReference>
<organism evidence="4 5">
    <name type="scientific">Ramlibacter pinisoli</name>
    <dbReference type="NCBI Taxonomy" id="2682844"/>
    <lineage>
        <taxon>Bacteria</taxon>
        <taxon>Pseudomonadati</taxon>
        <taxon>Pseudomonadota</taxon>
        <taxon>Betaproteobacteria</taxon>
        <taxon>Burkholderiales</taxon>
        <taxon>Comamonadaceae</taxon>
        <taxon>Ramlibacter</taxon>
    </lineage>
</organism>
<dbReference type="SUPFAM" id="SSF46689">
    <property type="entry name" value="Homeodomain-like"/>
    <property type="match status" value="1"/>
</dbReference>
<evidence type="ECO:0000259" key="3">
    <source>
        <dbReference type="Pfam" id="PF02954"/>
    </source>
</evidence>
<sequence>MLRAGPPRHSRRHAMPATSDPRLKEIEQARRAVLHEGRSATDVLVDRWFERAWIERSWRRCLSNGQQPQQRLGFDVLPAQAMRRAEESSRDLLSAARPVMSRLARAIAGSRYFAVLTDAQGTVVGVDGAIDRSDRRAQLITRIGVDLSERAVGTTAIGAALTELQPVWLHRGEHFFDDTACYSCAGAPLIGPDGRTAGMLDLTGIDAAERPELKHLVAQAARSIENALALAQPHALLLRLNWPGRGFGDDQDGLLCLDGDGWAVAINPGARQMLGRLAEGARVHCCDLFAMPWESLFDALRQDTPQEVPLWSGLTLQVLAQAPGERAPARAPSGPARLPLRDLEAELIRKAVQEHRGNVMAAARMLGISRATVYRKLGRQR</sequence>
<protein>
    <submittedName>
        <fullName evidence="4">GAF domain-containing protein</fullName>
    </submittedName>
</protein>
<gene>
    <name evidence="4" type="ORF">GON04_05875</name>
</gene>
<evidence type="ECO:0000259" key="2">
    <source>
        <dbReference type="Pfam" id="PF01590"/>
    </source>
</evidence>
<dbReference type="InterPro" id="IPR002197">
    <property type="entry name" value="HTH_Fis"/>
</dbReference>
<dbReference type="AlphaFoldDB" id="A0A6N8IQ03"/>
<dbReference type="SUPFAM" id="SSF55781">
    <property type="entry name" value="GAF domain-like"/>
    <property type="match status" value="1"/>
</dbReference>
<dbReference type="InterPro" id="IPR003018">
    <property type="entry name" value="GAF"/>
</dbReference>
<comment type="caution">
    <text evidence="4">The sequence shown here is derived from an EMBL/GenBank/DDBJ whole genome shotgun (WGS) entry which is preliminary data.</text>
</comment>
<keyword evidence="5" id="KW-1185">Reference proteome</keyword>
<proteinExistence type="predicted"/>
<accession>A0A6N8IQ03</accession>
<feature type="compositionally biased region" description="Basic residues" evidence="1">
    <location>
        <begin position="1"/>
        <end position="14"/>
    </location>
</feature>
<dbReference type="Pfam" id="PF02954">
    <property type="entry name" value="HTH_8"/>
    <property type="match status" value="1"/>
</dbReference>
<evidence type="ECO:0000256" key="1">
    <source>
        <dbReference type="SAM" id="MobiDB-lite"/>
    </source>
</evidence>
<dbReference type="Pfam" id="PF01590">
    <property type="entry name" value="GAF"/>
    <property type="match status" value="1"/>
</dbReference>
<feature type="region of interest" description="Disordered" evidence="1">
    <location>
        <begin position="1"/>
        <end position="21"/>
    </location>
</feature>
<evidence type="ECO:0000313" key="5">
    <source>
        <dbReference type="Proteomes" id="UP000469385"/>
    </source>
</evidence>
<evidence type="ECO:0000313" key="4">
    <source>
        <dbReference type="EMBL" id="MVQ28961.1"/>
    </source>
</evidence>
<dbReference type="EMBL" id="WSEL01000003">
    <property type="protein sequence ID" value="MVQ28961.1"/>
    <property type="molecule type" value="Genomic_DNA"/>
</dbReference>
<feature type="domain" description="GAF" evidence="2">
    <location>
        <begin position="91"/>
        <end position="228"/>
    </location>
</feature>
<dbReference type="Proteomes" id="UP000469385">
    <property type="component" value="Unassembled WGS sequence"/>
</dbReference>
<dbReference type="InterPro" id="IPR009057">
    <property type="entry name" value="Homeodomain-like_sf"/>
</dbReference>
<reference evidence="4 5" key="1">
    <citation type="submission" date="2019-12" db="EMBL/GenBank/DDBJ databases">
        <authorList>
            <person name="Huq M.A."/>
        </authorList>
    </citation>
    <scope>NUCLEOTIDE SEQUENCE [LARGE SCALE GENOMIC DNA]</scope>
    <source>
        <strain evidence="4 5">MAH-25</strain>
    </source>
</reference>
<feature type="domain" description="DNA binding HTH" evidence="3">
    <location>
        <begin position="340"/>
        <end position="378"/>
    </location>
</feature>
<dbReference type="InterPro" id="IPR029016">
    <property type="entry name" value="GAF-like_dom_sf"/>
</dbReference>